<accession>A0AAD6VCX5</accession>
<dbReference type="AlphaFoldDB" id="A0AAD6VCX5"/>
<proteinExistence type="predicted"/>
<dbReference type="EMBL" id="JARJCW010000032">
    <property type="protein sequence ID" value="KAJ7208977.1"/>
    <property type="molecule type" value="Genomic_DNA"/>
</dbReference>
<evidence type="ECO:0000256" key="1">
    <source>
        <dbReference type="SAM" id="MobiDB-lite"/>
    </source>
</evidence>
<feature type="compositionally biased region" description="Low complexity" evidence="1">
    <location>
        <begin position="63"/>
        <end position="114"/>
    </location>
</feature>
<comment type="caution">
    <text evidence="2">The sequence shown here is derived from an EMBL/GenBank/DDBJ whole genome shotgun (WGS) entry which is preliminary data.</text>
</comment>
<keyword evidence="3" id="KW-1185">Reference proteome</keyword>
<dbReference type="Proteomes" id="UP001219525">
    <property type="component" value="Unassembled WGS sequence"/>
</dbReference>
<organism evidence="2 3">
    <name type="scientific">Mycena pura</name>
    <dbReference type="NCBI Taxonomy" id="153505"/>
    <lineage>
        <taxon>Eukaryota</taxon>
        <taxon>Fungi</taxon>
        <taxon>Dikarya</taxon>
        <taxon>Basidiomycota</taxon>
        <taxon>Agaricomycotina</taxon>
        <taxon>Agaricomycetes</taxon>
        <taxon>Agaricomycetidae</taxon>
        <taxon>Agaricales</taxon>
        <taxon>Marasmiineae</taxon>
        <taxon>Mycenaceae</taxon>
        <taxon>Mycena</taxon>
    </lineage>
</organism>
<evidence type="ECO:0000313" key="3">
    <source>
        <dbReference type="Proteomes" id="UP001219525"/>
    </source>
</evidence>
<name>A0AAD6VCX5_9AGAR</name>
<protein>
    <submittedName>
        <fullName evidence="2">Uncharacterized protein</fullName>
    </submittedName>
</protein>
<feature type="region of interest" description="Disordered" evidence="1">
    <location>
        <begin position="58"/>
        <end position="125"/>
    </location>
</feature>
<evidence type="ECO:0000313" key="2">
    <source>
        <dbReference type="EMBL" id="KAJ7208977.1"/>
    </source>
</evidence>
<sequence length="393" mass="41945">MPRPIAAPVPSIYVSHVGRAPDDVRVVLDATTGKPMVYDANEPLRFLNEAAPEFHPGRIWRPSSALSSSSSATLRSSSAPSRSSSACSTSSSTSSATLLSSFASDRSKSRSSTRAPSPATAVPAYPQTPATAVPVYPQTPATAVPVYPQLEPGERAYRFYREKLRTVKDLSLPISTLLESGVMGYDLTQHIALLAARLAPHAPCGKDAFLARLRSEGLAMFSAYWKSVRPVFQIQLPPSSVLNSPDQPDGPWRHEPRGVCDYLTSRGVNIAAFMGSLFRVGVLHAGDAHHCATVLLRAGPSFLKLLAAHALVVHAGQTLCAGSARAGAAAAFGGVRAKGADGRFVWGPHEESHVLLLDLIQTLDSWFASDEMRMIHERAAVFTAPSATSRGRK</sequence>
<reference evidence="2" key="1">
    <citation type="submission" date="2023-03" db="EMBL/GenBank/DDBJ databases">
        <title>Massive genome expansion in bonnet fungi (Mycena s.s.) driven by repeated elements and novel gene families across ecological guilds.</title>
        <authorList>
            <consortium name="Lawrence Berkeley National Laboratory"/>
            <person name="Harder C.B."/>
            <person name="Miyauchi S."/>
            <person name="Viragh M."/>
            <person name="Kuo A."/>
            <person name="Thoen E."/>
            <person name="Andreopoulos B."/>
            <person name="Lu D."/>
            <person name="Skrede I."/>
            <person name="Drula E."/>
            <person name="Henrissat B."/>
            <person name="Morin E."/>
            <person name="Kohler A."/>
            <person name="Barry K."/>
            <person name="LaButti K."/>
            <person name="Morin E."/>
            <person name="Salamov A."/>
            <person name="Lipzen A."/>
            <person name="Mereny Z."/>
            <person name="Hegedus B."/>
            <person name="Baldrian P."/>
            <person name="Stursova M."/>
            <person name="Weitz H."/>
            <person name="Taylor A."/>
            <person name="Grigoriev I.V."/>
            <person name="Nagy L.G."/>
            <person name="Martin F."/>
            <person name="Kauserud H."/>
        </authorList>
    </citation>
    <scope>NUCLEOTIDE SEQUENCE</scope>
    <source>
        <strain evidence="2">9144</strain>
    </source>
</reference>
<gene>
    <name evidence="2" type="ORF">GGX14DRAFT_566679</name>
</gene>